<evidence type="ECO:0000256" key="9">
    <source>
        <dbReference type="ARBA" id="ARBA00023098"/>
    </source>
</evidence>
<keyword evidence="13" id="KW-1185">Reference proteome</keyword>
<dbReference type="AlphaFoldDB" id="A0AAD5I583"/>
<sequence>MEVKGVVLEGFAWQYLDKFFTGYYLSDSAASEVSKDYRKLVAKISKMGLCKKKRHCVLYAFSFMIILFALSVYGVLCSDNFCVHVLFVLRRKAQYAAEAEEEDENPYIIVYKLRLVLLKNCRGCMKIQSLLKDQWT</sequence>
<evidence type="ECO:0000256" key="10">
    <source>
        <dbReference type="ARBA" id="ARBA00023136"/>
    </source>
</evidence>
<keyword evidence="9" id="KW-0443">Lipid metabolism</keyword>
<evidence type="ECO:0000256" key="3">
    <source>
        <dbReference type="ARBA" id="ARBA00009295"/>
    </source>
</evidence>
<name>A0AAD5I583_ACENE</name>
<reference evidence="12" key="2">
    <citation type="submission" date="2023-02" db="EMBL/GenBank/DDBJ databases">
        <authorList>
            <person name="Swenson N.G."/>
            <person name="Wegrzyn J.L."/>
            <person name="Mcevoy S.L."/>
        </authorList>
    </citation>
    <scope>NUCLEOTIDE SEQUENCE</scope>
    <source>
        <strain evidence="12">91603</strain>
        <tissue evidence="12">Leaf</tissue>
    </source>
</reference>
<keyword evidence="10 11" id="KW-0472">Membrane</keyword>
<dbReference type="GO" id="GO:0016717">
    <property type="term" value="F:oxidoreductase activity, acting on paired donors, with oxidation of a pair of donors resulting in the reduction of molecular oxygen to two molecules of water"/>
    <property type="evidence" value="ECO:0007669"/>
    <property type="project" value="TreeGrafter"/>
</dbReference>
<feature type="transmembrane region" description="Helical" evidence="11">
    <location>
        <begin position="56"/>
        <end position="76"/>
    </location>
</feature>
<keyword evidence="6 11" id="KW-1133">Transmembrane helix</keyword>
<evidence type="ECO:0000256" key="4">
    <source>
        <dbReference type="ARBA" id="ARBA00022692"/>
    </source>
</evidence>
<comment type="pathway">
    <text evidence="2">Lipid metabolism.</text>
</comment>
<keyword evidence="8" id="KW-0408">Iron</keyword>
<keyword evidence="7" id="KW-0560">Oxidoreductase</keyword>
<organism evidence="12 13">
    <name type="scientific">Acer negundo</name>
    <name type="common">Box elder</name>
    <dbReference type="NCBI Taxonomy" id="4023"/>
    <lineage>
        <taxon>Eukaryota</taxon>
        <taxon>Viridiplantae</taxon>
        <taxon>Streptophyta</taxon>
        <taxon>Embryophyta</taxon>
        <taxon>Tracheophyta</taxon>
        <taxon>Spermatophyta</taxon>
        <taxon>Magnoliopsida</taxon>
        <taxon>eudicotyledons</taxon>
        <taxon>Gunneridae</taxon>
        <taxon>Pentapetalae</taxon>
        <taxon>rosids</taxon>
        <taxon>malvids</taxon>
        <taxon>Sapindales</taxon>
        <taxon>Sapindaceae</taxon>
        <taxon>Hippocastanoideae</taxon>
        <taxon>Acereae</taxon>
        <taxon>Acer</taxon>
    </lineage>
</organism>
<gene>
    <name evidence="12" type="ORF">LWI28_005892</name>
</gene>
<evidence type="ECO:0000256" key="2">
    <source>
        <dbReference type="ARBA" id="ARBA00005189"/>
    </source>
</evidence>
<dbReference type="GO" id="GO:0016020">
    <property type="term" value="C:membrane"/>
    <property type="evidence" value="ECO:0007669"/>
    <property type="project" value="UniProtKB-SubCell"/>
</dbReference>
<dbReference type="Proteomes" id="UP001064489">
    <property type="component" value="Chromosome 11"/>
</dbReference>
<keyword evidence="5" id="KW-0479">Metal-binding</keyword>
<accession>A0AAD5I583</accession>
<dbReference type="PANTHER" id="PTHR19353:SF30">
    <property type="entry name" value="DELTA 8-(E)-SPHINGOLIPID DESATURASE"/>
    <property type="match status" value="1"/>
</dbReference>
<comment type="subcellular location">
    <subcellularLocation>
        <location evidence="1">Membrane</location>
        <topology evidence="1">Multi-pass membrane protein</topology>
    </subcellularLocation>
</comment>
<comment type="similarity">
    <text evidence="3">Belongs to the fatty acid desaturase type 1 family.</text>
</comment>
<evidence type="ECO:0000256" key="5">
    <source>
        <dbReference type="ARBA" id="ARBA00022723"/>
    </source>
</evidence>
<proteinExistence type="inferred from homology"/>
<protein>
    <submittedName>
        <fullName evidence="12">Uncharacterized protein</fullName>
    </submittedName>
</protein>
<evidence type="ECO:0000256" key="8">
    <source>
        <dbReference type="ARBA" id="ARBA00023004"/>
    </source>
</evidence>
<evidence type="ECO:0000256" key="6">
    <source>
        <dbReference type="ARBA" id="ARBA00022989"/>
    </source>
</evidence>
<dbReference type="InterPro" id="IPR012171">
    <property type="entry name" value="Fatty_acid_desaturase"/>
</dbReference>
<dbReference type="PANTHER" id="PTHR19353">
    <property type="entry name" value="FATTY ACID DESATURASE 2"/>
    <property type="match status" value="1"/>
</dbReference>
<reference evidence="12" key="1">
    <citation type="journal article" date="2022" name="Plant J.">
        <title>Strategies of tolerance reflected in two North American maple genomes.</title>
        <authorList>
            <person name="McEvoy S.L."/>
            <person name="Sezen U.U."/>
            <person name="Trouern-Trend A."/>
            <person name="McMahon S.M."/>
            <person name="Schaberg P.G."/>
            <person name="Yang J."/>
            <person name="Wegrzyn J.L."/>
            <person name="Swenson N.G."/>
        </authorList>
    </citation>
    <scope>NUCLEOTIDE SEQUENCE</scope>
    <source>
        <strain evidence="12">91603</strain>
    </source>
</reference>
<evidence type="ECO:0000256" key="7">
    <source>
        <dbReference type="ARBA" id="ARBA00023002"/>
    </source>
</evidence>
<evidence type="ECO:0000256" key="1">
    <source>
        <dbReference type="ARBA" id="ARBA00004141"/>
    </source>
</evidence>
<dbReference type="EMBL" id="JAJSOW010000108">
    <property type="protein sequence ID" value="KAI9153097.1"/>
    <property type="molecule type" value="Genomic_DNA"/>
</dbReference>
<evidence type="ECO:0000313" key="13">
    <source>
        <dbReference type="Proteomes" id="UP001064489"/>
    </source>
</evidence>
<keyword evidence="4 11" id="KW-0812">Transmembrane</keyword>
<dbReference type="GO" id="GO:0046872">
    <property type="term" value="F:metal ion binding"/>
    <property type="evidence" value="ECO:0007669"/>
    <property type="project" value="UniProtKB-KW"/>
</dbReference>
<comment type="caution">
    <text evidence="12">The sequence shown here is derived from an EMBL/GenBank/DDBJ whole genome shotgun (WGS) entry which is preliminary data.</text>
</comment>
<evidence type="ECO:0000313" key="12">
    <source>
        <dbReference type="EMBL" id="KAI9153097.1"/>
    </source>
</evidence>
<evidence type="ECO:0000256" key="11">
    <source>
        <dbReference type="SAM" id="Phobius"/>
    </source>
</evidence>
<dbReference type="GO" id="GO:0006629">
    <property type="term" value="P:lipid metabolic process"/>
    <property type="evidence" value="ECO:0007669"/>
    <property type="project" value="UniProtKB-KW"/>
</dbReference>